<organism evidence="1 2">
    <name type="scientific">Flavilitoribacter nigricans (strain ATCC 23147 / DSM 23189 / NBRC 102662 / NCIMB 1420 / SS-2)</name>
    <name type="common">Lewinella nigricans</name>
    <dbReference type="NCBI Taxonomy" id="1122177"/>
    <lineage>
        <taxon>Bacteria</taxon>
        <taxon>Pseudomonadati</taxon>
        <taxon>Bacteroidota</taxon>
        <taxon>Saprospiria</taxon>
        <taxon>Saprospirales</taxon>
        <taxon>Lewinellaceae</taxon>
        <taxon>Flavilitoribacter</taxon>
    </lineage>
</organism>
<keyword evidence="2" id="KW-1185">Reference proteome</keyword>
<reference evidence="1 2" key="1">
    <citation type="submission" date="2017-10" db="EMBL/GenBank/DDBJ databases">
        <title>The draft genome sequence of Lewinella nigricans NBRC 102662.</title>
        <authorList>
            <person name="Wang K."/>
        </authorList>
    </citation>
    <scope>NUCLEOTIDE SEQUENCE [LARGE SCALE GENOMIC DNA]</scope>
    <source>
        <strain evidence="1 2">NBRC 102662</strain>
    </source>
</reference>
<proteinExistence type="predicted"/>
<dbReference type="AlphaFoldDB" id="A0A2D0NLM4"/>
<comment type="caution">
    <text evidence="1">The sequence shown here is derived from an EMBL/GenBank/DDBJ whole genome shotgun (WGS) entry which is preliminary data.</text>
</comment>
<protein>
    <submittedName>
        <fullName evidence="1">Uncharacterized protein</fullName>
    </submittedName>
</protein>
<dbReference type="Proteomes" id="UP000223913">
    <property type="component" value="Unassembled WGS sequence"/>
</dbReference>
<name>A0A2D0NLM4_FLAN2</name>
<gene>
    <name evidence="1" type="ORF">CRP01_01655</name>
</gene>
<evidence type="ECO:0000313" key="1">
    <source>
        <dbReference type="EMBL" id="PHN08643.1"/>
    </source>
</evidence>
<accession>A0A2D0NLM4</accession>
<evidence type="ECO:0000313" key="2">
    <source>
        <dbReference type="Proteomes" id="UP000223913"/>
    </source>
</evidence>
<sequence>MLVKSGVLSSENAGFEAVPARKLFRQKGVDSRVRTRCPNAGVQDAFSHESPSVSKSKVEVLEWVGIM</sequence>
<dbReference type="EMBL" id="PDUD01000001">
    <property type="protein sequence ID" value="PHN08643.1"/>
    <property type="molecule type" value="Genomic_DNA"/>
</dbReference>